<dbReference type="Proteomes" id="UP000004995">
    <property type="component" value="Unassembled WGS sequence"/>
</dbReference>
<organism evidence="2 3">
    <name type="scientific">Setaria italica</name>
    <name type="common">Foxtail millet</name>
    <name type="synonym">Panicum italicum</name>
    <dbReference type="NCBI Taxonomy" id="4555"/>
    <lineage>
        <taxon>Eukaryota</taxon>
        <taxon>Viridiplantae</taxon>
        <taxon>Streptophyta</taxon>
        <taxon>Embryophyta</taxon>
        <taxon>Tracheophyta</taxon>
        <taxon>Spermatophyta</taxon>
        <taxon>Magnoliopsida</taxon>
        <taxon>Liliopsida</taxon>
        <taxon>Poales</taxon>
        <taxon>Poaceae</taxon>
        <taxon>PACMAD clade</taxon>
        <taxon>Panicoideae</taxon>
        <taxon>Panicodae</taxon>
        <taxon>Paniceae</taxon>
        <taxon>Cenchrinae</taxon>
        <taxon>Setaria</taxon>
    </lineage>
</organism>
<dbReference type="InterPro" id="IPR046533">
    <property type="entry name" value="DUF6598"/>
</dbReference>
<evidence type="ECO:0000313" key="2">
    <source>
        <dbReference type="EnsemblPlants" id="KQL28922"/>
    </source>
</evidence>
<reference evidence="2" key="2">
    <citation type="submission" date="2018-08" db="UniProtKB">
        <authorList>
            <consortium name="EnsemblPlants"/>
        </authorList>
    </citation>
    <scope>IDENTIFICATION</scope>
    <source>
        <strain evidence="2">Yugu1</strain>
    </source>
</reference>
<feature type="domain" description="DUF6598" evidence="1">
    <location>
        <begin position="93"/>
        <end position="166"/>
    </location>
</feature>
<dbReference type="PANTHER" id="PTHR33065">
    <property type="entry name" value="OS07G0486400 PROTEIN"/>
    <property type="match status" value="1"/>
</dbReference>
<sequence length="211" mass="23471">MEWILTNSSHRDGSICSGTTRWKKDFRIADLIVARVTRREAMMFSDCTDCYIINGTCGLHSTCHMLQIFSLKLANIPVEHGPVELYGYIIWIGRHEKEDLQLIDGVSLVDDIDTWNCSPFTSHLHGGCGGIDITASRLNFAVEATVEVAILQVRGGFNMRLGCFTIQVAADSCIPAEHCCSFKATKHGRATQEIKTDFVLISVKVTWSTLD</sequence>
<keyword evidence="3" id="KW-1185">Reference proteome</keyword>
<proteinExistence type="predicted"/>
<dbReference type="EMBL" id="AGNK02000139">
    <property type="status" value="NOT_ANNOTATED_CDS"/>
    <property type="molecule type" value="Genomic_DNA"/>
</dbReference>
<dbReference type="InParanoid" id="K3YYN8"/>
<dbReference type="HOGENOM" id="CLU_034147_2_1_1"/>
<reference evidence="3" key="1">
    <citation type="journal article" date="2012" name="Nat. Biotechnol.">
        <title>Reference genome sequence of the model plant Setaria.</title>
        <authorList>
            <person name="Bennetzen J.L."/>
            <person name="Schmutz J."/>
            <person name="Wang H."/>
            <person name="Percifield R."/>
            <person name="Hawkins J."/>
            <person name="Pontaroli A.C."/>
            <person name="Estep M."/>
            <person name="Feng L."/>
            <person name="Vaughn J.N."/>
            <person name="Grimwood J."/>
            <person name="Jenkins J."/>
            <person name="Barry K."/>
            <person name="Lindquist E."/>
            <person name="Hellsten U."/>
            <person name="Deshpande S."/>
            <person name="Wang X."/>
            <person name="Wu X."/>
            <person name="Mitros T."/>
            <person name="Triplett J."/>
            <person name="Yang X."/>
            <person name="Ye C.Y."/>
            <person name="Mauro-Herrera M."/>
            <person name="Wang L."/>
            <person name="Li P."/>
            <person name="Sharma M."/>
            <person name="Sharma R."/>
            <person name="Ronald P.C."/>
            <person name="Panaud O."/>
            <person name="Kellogg E.A."/>
            <person name="Brutnell T.P."/>
            <person name="Doust A.N."/>
            <person name="Tuskan G.A."/>
            <person name="Rokhsar D."/>
            <person name="Devos K.M."/>
        </authorList>
    </citation>
    <scope>NUCLEOTIDE SEQUENCE [LARGE SCALE GENOMIC DNA]</scope>
    <source>
        <strain evidence="3">cv. Yugu1</strain>
    </source>
</reference>
<dbReference type="eggNOG" id="ENOG502R702">
    <property type="taxonomic scope" value="Eukaryota"/>
</dbReference>
<dbReference type="AlphaFoldDB" id="K3YYN8"/>
<accession>K3YYN8</accession>
<name>K3YYN8_SETIT</name>
<dbReference type="Gramene" id="KQL28922">
    <property type="protein sequence ID" value="KQL28922"/>
    <property type="gene ID" value="SETIT_019393mg"/>
</dbReference>
<dbReference type="Pfam" id="PF20241">
    <property type="entry name" value="DUF6598"/>
    <property type="match status" value="1"/>
</dbReference>
<dbReference type="EnsemblPlants" id="KQL28922">
    <property type="protein sequence ID" value="KQL28922"/>
    <property type="gene ID" value="SETIT_019393mg"/>
</dbReference>
<dbReference type="PANTHER" id="PTHR33065:SF176">
    <property type="entry name" value="DUF6598 DOMAIN-CONTAINING PROTEIN"/>
    <property type="match status" value="1"/>
</dbReference>
<evidence type="ECO:0000313" key="3">
    <source>
        <dbReference type="Proteomes" id="UP000004995"/>
    </source>
</evidence>
<protein>
    <recommendedName>
        <fullName evidence="1">DUF6598 domain-containing protein</fullName>
    </recommendedName>
</protein>
<evidence type="ECO:0000259" key="1">
    <source>
        <dbReference type="Pfam" id="PF20241"/>
    </source>
</evidence>